<evidence type="ECO:0000259" key="1">
    <source>
        <dbReference type="Pfam" id="PF22560"/>
    </source>
</evidence>
<dbReference type="InterPro" id="IPR054339">
    <property type="entry name" value="GMT_wHTH"/>
</dbReference>
<name>A0A2U1B629_9BACT</name>
<sequence>MPTVPSDFFKIERTASEIKAELLPRFFEVWAATKLQQPSNPPPPIPFIDLVAGLDSGEPAPATLQLLRQVYKSTGSRLDLNQGIKTIFYDADQSALAELEKKIEQLPFYQDLVHSPVMLLEEREEMLAAQILDTGQPALTFLNPVSEGFSQQLLLQAVQAGTSDLLMLFCPKALEAAVRKAKANSLLQEIFGERLERIRGFYKQNRNAERREEYLLSCFEEIFSSKGFYTLSFRINYPDRRQTNQYLVLASMSAQIYTKVKELLGGYSDYQEDGVPLFGANLQAQQMSLFHEHYKFSIESLMKDLLQNAREYNNMALQQVYEKHSIGTHYILENYKQAYERLLRQNKVRFINPKTGQAISKPTYTSKIRYNA</sequence>
<dbReference type="Proteomes" id="UP000245466">
    <property type="component" value="Unassembled WGS sequence"/>
</dbReference>
<accession>A0A2U1B629</accession>
<feature type="domain" description="GMT-like wHTH" evidence="1">
    <location>
        <begin position="284"/>
        <end position="354"/>
    </location>
</feature>
<dbReference type="RefSeq" id="WP_243409380.1">
    <property type="nucleotide sequence ID" value="NZ_QEKI01000001.1"/>
</dbReference>
<protein>
    <recommendedName>
        <fullName evidence="1">GMT-like wHTH domain-containing protein</fullName>
    </recommendedName>
</protein>
<proteinExistence type="predicted"/>
<reference evidence="2 3" key="1">
    <citation type="submission" date="2018-04" db="EMBL/GenBank/DDBJ databases">
        <title>Genomic Encyclopedia of Type Strains, Phase IV (KMG-IV): sequencing the most valuable type-strain genomes for metagenomic binning, comparative biology and taxonomic classification.</title>
        <authorList>
            <person name="Goeker M."/>
        </authorList>
    </citation>
    <scope>NUCLEOTIDE SEQUENCE [LARGE SCALE GENOMIC DNA]</scope>
    <source>
        <strain evidence="2 3">DSM 100231</strain>
    </source>
</reference>
<organism evidence="2 3">
    <name type="scientific">Pontibacter virosus</name>
    <dbReference type="NCBI Taxonomy" id="1765052"/>
    <lineage>
        <taxon>Bacteria</taxon>
        <taxon>Pseudomonadati</taxon>
        <taxon>Bacteroidota</taxon>
        <taxon>Cytophagia</taxon>
        <taxon>Cytophagales</taxon>
        <taxon>Hymenobacteraceae</taxon>
        <taxon>Pontibacter</taxon>
    </lineage>
</organism>
<dbReference type="EMBL" id="QEKI01000001">
    <property type="protein sequence ID" value="PVY44061.1"/>
    <property type="molecule type" value="Genomic_DNA"/>
</dbReference>
<comment type="caution">
    <text evidence="2">The sequence shown here is derived from an EMBL/GenBank/DDBJ whole genome shotgun (WGS) entry which is preliminary data.</text>
</comment>
<evidence type="ECO:0000313" key="2">
    <source>
        <dbReference type="EMBL" id="PVY44061.1"/>
    </source>
</evidence>
<evidence type="ECO:0000313" key="3">
    <source>
        <dbReference type="Proteomes" id="UP000245466"/>
    </source>
</evidence>
<keyword evidence="3" id="KW-1185">Reference proteome</keyword>
<dbReference type="Pfam" id="PF22560">
    <property type="entry name" value="GMT-wHTH"/>
    <property type="match status" value="1"/>
</dbReference>
<gene>
    <name evidence="2" type="ORF">C8E01_101423</name>
</gene>
<dbReference type="AlphaFoldDB" id="A0A2U1B629"/>